<proteinExistence type="inferred from homology"/>
<gene>
    <name evidence="6" type="ORF">LEMA_P007590.1</name>
</gene>
<keyword evidence="2" id="KW-0479">Metal-binding</keyword>
<sequence length="140" mass="15400">MNGACACGAVKYTTPTERPITLFHCHCIDCQKQSSSAFGTSAIFPFFRVDDNPNVSHFVRQCDSGRRQNCYFCSTCGSRILHAQIIEGGYPEVVAVKGGLLEGLDWKGAMHIFCKSAVVPIPDGVKRWEAEPDFGHRQGD</sequence>
<dbReference type="HOGENOM" id="CLU_055491_1_1_1"/>
<evidence type="ECO:0000256" key="2">
    <source>
        <dbReference type="ARBA" id="ARBA00022723"/>
    </source>
</evidence>
<protein>
    <submittedName>
        <fullName evidence="6">Similar to glutathione-dependent formaldehyde-activating GFA</fullName>
    </submittedName>
</protein>
<accession>E5AFI3</accession>
<reference evidence="7" key="1">
    <citation type="journal article" date="2011" name="Nat. Commun.">
        <title>Effector diversification within compartments of the Leptosphaeria maculans genome affected by Repeat-Induced Point mutations.</title>
        <authorList>
            <person name="Rouxel T."/>
            <person name="Grandaubert J."/>
            <person name="Hane J.K."/>
            <person name="Hoede C."/>
            <person name="van de Wouw A.P."/>
            <person name="Couloux A."/>
            <person name="Dominguez V."/>
            <person name="Anthouard V."/>
            <person name="Bally P."/>
            <person name="Bourras S."/>
            <person name="Cozijnsen A.J."/>
            <person name="Ciuffetti L.M."/>
            <person name="Degrave A."/>
            <person name="Dilmaghani A."/>
            <person name="Duret L."/>
            <person name="Fudal I."/>
            <person name="Goodwin S.B."/>
            <person name="Gout L."/>
            <person name="Glaser N."/>
            <person name="Linglin J."/>
            <person name="Kema G.H.J."/>
            <person name="Lapalu N."/>
            <person name="Lawrence C.B."/>
            <person name="May K."/>
            <person name="Meyer M."/>
            <person name="Ollivier B."/>
            <person name="Poulain J."/>
            <person name="Schoch C.L."/>
            <person name="Simon A."/>
            <person name="Spatafora J.W."/>
            <person name="Stachowiak A."/>
            <person name="Turgeon B.G."/>
            <person name="Tyler B.M."/>
            <person name="Vincent D."/>
            <person name="Weissenbach J."/>
            <person name="Amselem J."/>
            <person name="Quesneville H."/>
            <person name="Oliver R.P."/>
            <person name="Wincker P."/>
            <person name="Balesdent M.-H."/>
            <person name="Howlett B.J."/>
        </authorList>
    </citation>
    <scope>NUCLEOTIDE SEQUENCE [LARGE SCALE GENOMIC DNA]</scope>
    <source>
        <strain evidence="7">JN3 / isolate v23.1.3 / race Av1-4-5-6-7-8</strain>
    </source>
</reference>
<dbReference type="PANTHER" id="PTHR33337:SF3">
    <property type="entry name" value="CENP-V_GFA DOMAIN-CONTAINING PROTEIN"/>
    <property type="match status" value="1"/>
</dbReference>
<dbReference type="EMBL" id="FP929139">
    <property type="protein sequence ID" value="CBY01972.1"/>
    <property type="molecule type" value="Genomic_DNA"/>
</dbReference>
<keyword evidence="7" id="KW-1185">Reference proteome</keyword>
<dbReference type="InterPro" id="IPR006913">
    <property type="entry name" value="CENP-V/GFA"/>
</dbReference>
<dbReference type="eggNOG" id="ENOG502T5FA">
    <property type="taxonomic scope" value="Eukaryota"/>
</dbReference>
<evidence type="ECO:0000313" key="7">
    <source>
        <dbReference type="Proteomes" id="UP000002668"/>
    </source>
</evidence>
<dbReference type="Pfam" id="PF04828">
    <property type="entry name" value="GFA"/>
    <property type="match status" value="1"/>
</dbReference>
<name>E5AFI3_LEPMJ</name>
<dbReference type="OMA" id="HIWCKEA"/>
<dbReference type="PANTHER" id="PTHR33337">
    <property type="entry name" value="GFA DOMAIN-CONTAINING PROTEIN"/>
    <property type="match status" value="1"/>
</dbReference>
<dbReference type="GO" id="GO:0046872">
    <property type="term" value="F:metal ion binding"/>
    <property type="evidence" value="ECO:0007669"/>
    <property type="project" value="UniProtKB-KW"/>
</dbReference>
<dbReference type="Gene3D" id="3.90.1590.10">
    <property type="entry name" value="glutathione-dependent formaldehyde- activating enzyme (gfa)"/>
    <property type="match status" value="1"/>
</dbReference>
<evidence type="ECO:0000259" key="5">
    <source>
        <dbReference type="PROSITE" id="PS51891"/>
    </source>
</evidence>
<feature type="domain" description="CENP-V/GFA" evidence="5">
    <location>
        <begin position="1"/>
        <end position="129"/>
    </location>
</feature>
<dbReference type="Proteomes" id="UP000002668">
    <property type="component" value="Genome"/>
</dbReference>
<organism evidence="6 7">
    <name type="scientific">Leptosphaeria maculans (strain JN3 / isolate v23.1.3 / race Av1-4-5-6-7-8)</name>
    <name type="common">Blackleg fungus</name>
    <name type="synonym">Phoma lingam</name>
    <dbReference type="NCBI Taxonomy" id="985895"/>
    <lineage>
        <taxon>Eukaryota</taxon>
        <taxon>Fungi</taxon>
        <taxon>Dikarya</taxon>
        <taxon>Ascomycota</taxon>
        <taxon>Pezizomycotina</taxon>
        <taxon>Dothideomycetes</taxon>
        <taxon>Pleosporomycetidae</taxon>
        <taxon>Pleosporales</taxon>
        <taxon>Pleosporineae</taxon>
        <taxon>Leptosphaeriaceae</taxon>
        <taxon>Plenodomus</taxon>
        <taxon>Plenodomus lingam/Leptosphaeria maculans species complex</taxon>
    </lineage>
</organism>
<evidence type="ECO:0000256" key="3">
    <source>
        <dbReference type="ARBA" id="ARBA00022833"/>
    </source>
</evidence>
<dbReference type="InParanoid" id="E5AFI3"/>
<dbReference type="AlphaFoldDB" id="E5AFI3"/>
<evidence type="ECO:0000256" key="4">
    <source>
        <dbReference type="ARBA" id="ARBA00023239"/>
    </source>
</evidence>
<dbReference type="InterPro" id="IPR011057">
    <property type="entry name" value="Mss4-like_sf"/>
</dbReference>
<dbReference type="SUPFAM" id="SSF51316">
    <property type="entry name" value="Mss4-like"/>
    <property type="match status" value="1"/>
</dbReference>
<evidence type="ECO:0000256" key="1">
    <source>
        <dbReference type="ARBA" id="ARBA00005495"/>
    </source>
</evidence>
<keyword evidence="4" id="KW-0456">Lyase</keyword>
<dbReference type="PROSITE" id="PS51891">
    <property type="entry name" value="CENP_V_GFA"/>
    <property type="match status" value="1"/>
</dbReference>
<evidence type="ECO:0000313" key="6">
    <source>
        <dbReference type="EMBL" id="CBY01972.1"/>
    </source>
</evidence>
<dbReference type="OrthoDB" id="5290969at2759"/>
<comment type="similarity">
    <text evidence="1">Belongs to the Gfa family.</text>
</comment>
<keyword evidence="3" id="KW-0862">Zinc</keyword>
<dbReference type="VEuPathDB" id="FungiDB:LEMA_P007590.1"/>
<dbReference type="GO" id="GO:0016846">
    <property type="term" value="F:carbon-sulfur lyase activity"/>
    <property type="evidence" value="ECO:0007669"/>
    <property type="project" value="InterPro"/>
</dbReference>